<name>A0ABT2YN03_9GAMM</name>
<dbReference type="EMBL" id="JAOVZB010000001">
    <property type="protein sequence ID" value="MCV2401268.1"/>
    <property type="molecule type" value="Genomic_DNA"/>
</dbReference>
<comment type="caution">
    <text evidence="2">The sequence shown here is derived from an EMBL/GenBank/DDBJ whole genome shotgun (WGS) entry which is preliminary data.</text>
</comment>
<feature type="signal peptide" evidence="1">
    <location>
        <begin position="1"/>
        <end position="23"/>
    </location>
</feature>
<dbReference type="Proteomes" id="UP001209713">
    <property type="component" value="Unassembled WGS sequence"/>
</dbReference>
<keyword evidence="1" id="KW-0732">Signal</keyword>
<reference evidence="2 3" key="1">
    <citation type="submission" date="2022-10" db="EMBL/GenBank/DDBJ databases">
        <title>Marinomonas transparenta sp. nov. and Marinomonas sargassi sp. nov., isolated from marine alga (Sargassum natans (L.) Gaillon).</title>
        <authorList>
            <person name="Wang Y."/>
        </authorList>
    </citation>
    <scope>NUCLEOTIDE SEQUENCE [LARGE SCALE GENOMIC DNA]</scope>
    <source>
        <strain evidence="2 3">C2222</strain>
    </source>
</reference>
<accession>A0ABT2YN03</accession>
<keyword evidence="3" id="KW-1185">Reference proteome</keyword>
<organism evidence="2 3">
    <name type="scientific">Marinomonas sargassi</name>
    <dbReference type="NCBI Taxonomy" id="2984494"/>
    <lineage>
        <taxon>Bacteria</taxon>
        <taxon>Pseudomonadati</taxon>
        <taxon>Pseudomonadota</taxon>
        <taxon>Gammaproteobacteria</taxon>
        <taxon>Oceanospirillales</taxon>
        <taxon>Oceanospirillaceae</taxon>
        <taxon>Marinomonas</taxon>
    </lineage>
</organism>
<sequence length="282" mass="32283">MTRFIRLSNILLICVFSATHLFAAPVVSKLQSDGPNQGLEAYDLIRQFAGPKPIESPDLYSGNHTGVKHIFERTDDIVGHHFVFTIHKHEDKDRNKFTQFSDRQRNEIKAYSGSKDDLKGFESETLSYSWKFKVGEGMSVSKNFTHLFQLKSVDDGIGTPILTVSAALKKGQENLFLSHAAVKKTTFLASYPWNDVHNKWLQANCKVTYGNQGKLNFSLAELETGKEVFSYQSDNIDMWRGTKSDHFVRPKWGIYRSLKSKHMLRDQEEQVSFADFIVTKYK</sequence>
<evidence type="ECO:0000313" key="3">
    <source>
        <dbReference type="Proteomes" id="UP001209713"/>
    </source>
</evidence>
<gene>
    <name evidence="2" type="ORF">OFY17_00075</name>
</gene>
<dbReference type="RefSeq" id="WP_263528652.1">
    <property type="nucleotide sequence ID" value="NZ_JAOVZB010000001.1"/>
</dbReference>
<proteinExistence type="predicted"/>
<evidence type="ECO:0000313" key="2">
    <source>
        <dbReference type="EMBL" id="MCV2401268.1"/>
    </source>
</evidence>
<feature type="chain" id="PRO_5047215429" evidence="1">
    <location>
        <begin position="24"/>
        <end position="282"/>
    </location>
</feature>
<protein>
    <submittedName>
        <fullName evidence="2">Uncharacterized protein</fullName>
    </submittedName>
</protein>
<evidence type="ECO:0000256" key="1">
    <source>
        <dbReference type="SAM" id="SignalP"/>
    </source>
</evidence>